<protein>
    <submittedName>
        <fullName evidence="3">Amidase 1</fullName>
    </submittedName>
</protein>
<organism evidence="3 4">
    <name type="scientific">Hibiscus syriacus</name>
    <name type="common">Rose of Sharon</name>
    <dbReference type="NCBI Taxonomy" id="106335"/>
    <lineage>
        <taxon>Eukaryota</taxon>
        <taxon>Viridiplantae</taxon>
        <taxon>Streptophyta</taxon>
        <taxon>Embryophyta</taxon>
        <taxon>Tracheophyta</taxon>
        <taxon>Spermatophyta</taxon>
        <taxon>Magnoliopsida</taxon>
        <taxon>eudicotyledons</taxon>
        <taxon>Gunneridae</taxon>
        <taxon>Pentapetalae</taxon>
        <taxon>rosids</taxon>
        <taxon>malvids</taxon>
        <taxon>Malvales</taxon>
        <taxon>Malvaceae</taxon>
        <taxon>Malvoideae</taxon>
        <taxon>Hibiscus</taxon>
    </lineage>
</organism>
<name>A0A6A3CCS8_HIBSY</name>
<dbReference type="SUPFAM" id="SSF75304">
    <property type="entry name" value="Amidase signature (AS) enzymes"/>
    <property type="match status" value="1"/>
</dbReference>
<dbReference type="InterPro" id="IPR023631">
    <property type="entry name" value="Amidase_dom"/>
</dbReference>
<dbReference type="OrthoDB" id="245563at2759"/>
<proteinExistence type="inferred from homology"/>
<dbReference type="GO" id="GO:0016811">
    <property type="term" value="F:hydrolase activity, acting on carbon-nitrogen (but not peptide) bonds, in linear amides"/>
    <property type="evidence" value="ECO:0007669"/>
    <property type="project" value="UniProtKB-ARBA"/>
</dbReference>
<dbReference type="InterPro" id="IPR020556">
    <property type="entry name" value="Amidase_CS"/>
</dbReference>
<dbReference type="PROSITE" id="PS00571">
    <property type="entry name" value="AMIDASES"/>
    <property type="match status" value="1"/>
</dbReference>
<dbReference type="Pfam" id="PF01425">
    <property type="entry name" value="Amidase"/>
    <property type="match status" value="1"/>
</dbReference>
<dbReference type="Proteomes" id="UP000436088">
    <property type="component" value="Unassembled WGS sequence"/>
</dbReference>
<feature type="domain" description="Amidase" evidence="2">
    <location>
        <begin position="21"/>
        <end position="177"/>
    </location>
</feature>
<gene>
    <name evidence="3" type="ORF">F3Y22_tig00008665pilonHSYRG00010</name>
</gene>
<dbReference type="PANTHER" id="PTHR46310">
    <property type="entry name" value="AMIDASE 1"/>
    <property type="match status" value="1"/>
</dbReference>
<keyword evidence="4" id="KW-1185">Reference proteome</keyword>
<dbReference type="AlphaFoldDB" id="A0A6A3CCS8"/>
<reference evidence="3" key="1">
    <citation type="submission" date="2019-09" db="EMBL/GenBank/DDBJ databases">
        <title>Draft genome information of white flower Hibiscus syriacus.</title>
        <authorList>
            <person name="Kim Y.-M."/>
        </authorList>
    </citation>
    <scope>NUCLEOTIDE SEQUENCE [LARGE SCALE GENOMIC DNA]</scope>
    <source>
        <strain evidence="3">YM2019G1</strain>
    </source>
</reference>
<comment type="similarity">
    <text evidence="1">Belongs to the amidase family.</text>
</comment>
<comment type="caution">
    <text evidence="3">The sequence shown here is derived from an EMBL/GenBank/DDBJ whole genome shotgun (WGS) entry which is preliminary data.</text>
</comment>
<evidence type="ECO:0000259" key="2">
    <source>
        <dbReference type="Pfam" id="PF01425"/>
    </source>
</evidence>
<accession>A0A6A3CCS8</accession>
<evidence type="ECO:0000313" key="3">
    <source>
        <dbReference type="EMBL" id="KAE8725531.1"/>
    </source>
</evidence>
<dbReference type="FunFam" id="3.90.1300.10:FF:000004">
    <property type="entry name" value="Outer envelope protein 64, mitochondrial"/>
    <property type="match status" value="1"/>
</dbReference>
<dbReference type="Gene3D" id="3.90.1300.10">
    <property type="entry name" value="Amidase signature (AS) domain"/>
    <property type="match status" value="1"/>
</dbReference>
<sequence length="430" mass="46318">MAKSSKFGAFMENFTLQPSSSQHQLPLSGLTFAVKDIFDIEGYITGFGNPDWAGTHSAATATAPVVTDLLMAGATCLGKTIMDEMAYCMYGVNKHYGTPTNPCAPGRVPGGSSSGSAVSVAAMLVDFSLGTDTGASVRVPASYCGILGFRPSLGAVSTVGVVPMSQSFDTVGWFARDPMILNRVGRVLLHLPDVDPIEPSQIIIADDCFRSSNVPSDRTAQVLVKSTEKLFGAQCVKHIILGDYVKDKVPSLQHFIDKGNEDQELNIPSLAALSNAVRLLQRYEFKNNHGEWVTKVNPDFGPGIYERIWDAINVTGENIDFIHSVRTELRAALTTLLGDHGILALPTTPEEPPKVQENPAASDMFFSRPFGLLSVAGASGFCQVSLPLGMYDDVPVAISLVAKHGSDVFLLNLVETLYDTLQEETRQLKE</sequence>
<dbReference type="EMBL" id="VEPZ02000419">
    <property type="protein sequence ID" value="KAE8725531.1"/>
    <property type="molecule type" value="Genomic_DNA"/>
</dbReference>
<evidence type="ECO:0000313" key="4">
    <source>
        <dbReference type="Proteomes" id="UP000436088"/>
    </source>
</evidence>
<dbReference type="NCBIfam" id="NF006169">
    <property type="entry name" value="PRK08310.1"/>
    <property type="match status" value="1"/>
</dbReference>
<evidence type="ECO:0000256" key="1">
    <source>
        <dbReference type="ARBA" id="ARBA00009199"/>
    </source>
</evidence>
<dbReference type="InterPro" id="IPR036928">
    <property type="entry name" value="AS_sf"/>
</dbReference>
<dbReference type="PANTHER" id="PTHR46310:SF9">
    <property type="entry name" value="AMIDASE 1-LIKE"/>
    <property type="match status" value="1"/>
</dbReference>